<name>A0A2A5WKV4_9GAMM</name>
<dbReference type="GO" id="GO:0051205">
    <property type="term" value="P:protein insertion into membrane"/>
    <property type="evidence" value="ECO:0007669"/>
    <property type="project" value="UniProtKB-UniRule"/>
</dbReference>
<dbReference type="GO" id="GO:1990063">
    <property type="term" value="C:Bam protein complex"/>
    <property type="evidence" value="ECO:0007669"/>
    <property type="project" value="TreeGrafter"/>
</dbReference>
<gene>
    <name evidence="4" type="primary">bamE</name>
    <name evidence="6" type="ORF">CNE99_09300</name>
</gene>
<accession>A0A2A5WKV4</accession>
<evidence type="ECO:0000313" key="7">
    <source>
        <dbReference type="Proteomes" id="UP000219327"/>
    </source>
</evidence>
<comment type="function">
    <text evidence="4">Part of the outer membrane protein assembly complex, which is involved in assembly and insertion of beta-barrel proteins into the outer membrane.</text>
</comment>
<dbReference type="AlphaFoldDB" id="A0A2A5WKV4"/>
<dbReference type="InterPro" id="IPR007450">
    <property type="entry name" value="BamE_dom"/>
</dbReference>
<organism evidence="6 7">
    <name type="scientific">OM182 bacterium MED-G24</name>
    <dbReference type="NCBI Taxonomy" id="1986255"/>
    <lineage>
        <taxon>Bacteria</taxon>
        <taxon>Pseudomonadati</taxon>
        <taxon>Pseudomonadota</taxon>
        <taxon>Gammaproteobacteria</taxon>
        <taxon>OMG group</taxon>
        <taxon>OM182 clade</taxon>
    </lineage>
</organism>
<comment type="subcellular location">
    <subcellularLocation>
        <location evidence="4">Cell outer membrane</location>
        <topology evidence="4">Lipid-anchor</topology>
    </subcellularLocation>
</comment>
<comment type="similarity">
    <text evidence="4">Belongs to the BamE family.</text>
</comment>
<evidence type="ECO:0000256" key="3">
    <source>
        <dbReference type="ARBA" id="ARBA00023237"/>
    </source>
</evidence>
<dbReference type="PROSITE" id="PS51257">
    <property type="entry name" value="PROKAR_LIPOPROTEIN"/>
    <property type="match status" value="1"/>
</dbReference>
<keyword evidence="3 4" id="KW-0998">Cell outer membrane</keyword>
<keyword evidence="4" id="KW-0449">Lipoprotein</keyword>
<dbReference type="EMBL" id="NTKD01000062">
    <property type="protein sequence ID" value="PDH36746.1"/>
    <property type="molecule type" value="Genomic_DNA"/>
</dbReference>
<dbReference type="PANTHER" id="PTHR37482:SF1">
    <property type="entry name" value="OUTER MEMBRANE PROTEIN ASSEMBLY FACTOR BAME"/>
    <property type="match status" value="1"/>
</dbReference>
<dbReference type="GO" id="GO:0030674">
    <property type="term" value="F:protein-macromolecule adaptor activity"/>
    <property type="evidence" value="ECO:0007669"/>
    <property type="project" value="TreeGrafter"/>
</dbReference>
<evidence type="ECO:0000313" key="6">
    <source>
        <dbReference type="EMBL" id="PDH36746.1"/>
    </source>
</evidence>
<dbReference type="HAMAP" id="MF_00925">
    <property type="entry name" value="OM_assembly_BamE"/>
    <property type="match status" value="1"/>
</dbReference>
<reference evidence="6 7" key="1">
    <citation type="submission" date="2017-08" db="EMBL/GenBank/DDBJ databases">
        <title>Fine stratification of microbial communities through a metagenomic profile of the photic zone.</title>
        <authorList>
            <person name="Haro-Moreno J.M."/>
            <person name="Lopez-Perez M."/>
            <person name="De La Torre J."/>
            <person name="Picazo A."/>
            <person name="Camacho A."/>
            <person name="Rodriguez-Valera F."/>
        </authorList>
    </citation>
    <scope>NUCLEOTIDE SEQUENCE [LARGE SCALE GENOMIC DNA]</scope>
    <source>
        <strain evidence="6">MED-G24</strain>
    </source>
</reference>
<proteinExistence type="inferred from homology"/>
<dbReference type="Proteomes" id="UP000219327">
    <property type="component" value="Unassembled WGS sequence"/>
</dbReference>
<dbReference type="InterPro" id="IPR037873">
    <property type="entry name" value="BamE-like"/>
</dbReference>
<dbReference type="PANTHER" id="PTHR37482">
    <property type="entry name" value="OUTER MEMBRANE PROTEIN ASSEMBLY FACTOR BAME"/>
    <property type="match status" value="1"/>
</dbReference>
<dbReference type="Pfam" id="PF04355">
    <property type="entry name" value="BamE"/>
    <property type="match status" value="1"/>
</dbReference>
<evidence type="ECO:0000256" key="4">
    <source>
        <dbReference type="HAMAP-Rule" id="MF_00925"/>
    </source>
</evidence>
<keyword evidence="2 4" id="KW-0472">Membrane</keyword>
<keyword evidence="1 4" id="KW-0732">Signal</keyword>
<dbReference type="GO" id="GO:0043165">
    <property type="term" value="P:Gram-negative-bacterium-type cell outer membrane assembly"/>
    <property type="evidence" value="ECO:0007669"/>
    <property type="project" value="UniProtKB-UniRule"/>
</dbReference>
<dbReference type="Gene3D" id="3.30.1450.10">
    <property type="match status" value="1"/>
</dbReference>
<feature type="domain" description="Outer membrane protein assembly factor BamE" evidence="5">
    <location>
        <begin position="36"/>
        <end position="103"/>
    </location>
</feature>
<sequence length="127" mass="14224">MKELSRAIAAICVILIATSCETLRFPGVHRINIQQGNVISQNMVDKLKPGMTRRQVQFVLGNPIIDDQLDQDRWDYVYSMKVGGSEPIKVKLQVYFVDNRLSHFGGNFRPTIELPVDSVGSDETASS</sequence>
<keyword evidence="4" id="KW-0564">Palmitate</keyword>
<comment type="caution">
    <text evidence="6">The sequence shown here is derived from an EMBL/GenBank/DDBJ whole genome shotgun (WGS) entry which is preliminary data.</text>
</comment>
<evidence type="ECO:0000259" key="5">
    <source>
        <dbReference type="Pfam" id="PF04355"/>
    </source>
</evidence>
<evidence type="ECO:0000256" key="2">
    <source>
        <dbReference type="ARBA" id="ARBA00023136"/>
    </source>
</evidence>
<evidence type="ECO:0000256" key="1">
    <source>
        <dbReference type="ARBA" id="ARBA00022729"/>
    </source>
</evidence>
<protein>
    <recommendedName>
        <fullName evidence="4">Outer membrane protein assembly factor BamE</fullName>
    </recommendedName>
</protein>
<dbReference type="InterPro" id="IPR026592">
    <property type="entry name" value="BamE"/>
</dbReference>
<comment type="subunit">
    <text evidence="4">Part of the Bam complex.</text>
</comment>